<dbReference type="Pfam" id="PF13534">
    <property type="entry name" value="Fer4_17"/>
    <property type="match status" value="1"/>
</dbReference>
<dbReference type="InterPro" id="IPR023210">
    <property type="entry name" value="NADP_OxRdtase_dom"/>
</dbReference>
<evidence type="ECO:0000256" key="1">
    <source>
        <dbReference type="ARBA" id="ARBA00022723"/>
    </source>
</evidence>
<dbReference type="Gene3D" id="3.20.20.100">
    <property type="entry name" value="NADP-dependent oxidoreductase domain"/>
    <property type="match status" value="1"/>
</dbReference>
<dbReference type="PROSITE" id="PS00198">
    <property type="entry name" value="4FE4S_FER_1"/>
    <property type="match status" value="1"/>
</dbReference>
<proteinExistence type="predicted"/>
<accession>A0A977KX63</accession>
<dbReference type="Pfam" id="PF00248">
    <property type="entry name" value="Aldo_ket_red"/>
    <property type="match status" value="1"/>
</dbReference>
<dbReference type="PRINTS" id="PR00069">
    <property type="entry name" value="ALDKETRDTASE"/>
</dbReference>
<dbReference type="InterPro" id="IPR053135">
    <property type="entry name" value="AKR2_Oxidoreductase"/>
</dbReference>
<dbReference type="GO" id="GO:0046872">
    <property type="term" value="F:metal ion binding"/>
    <property type="evidence" value="ECO:0007669"/>
    <property type="project" value="UniProtKB-KW"/>
</dbReference>
<dbReference type="PROSITE" id="PS51379">
    <property type="entry name" value="4FE4S_FER_2"/>
    <property type="match status" value="1"/>
</dbReference>
<gene>
    <name evidence="5" type="ORF">KA717_00490</name>
</gene>
<dbReference type="PANTHER" id="PTHR43312">
    <property type="entry name" value="D-THREO-ALDOSE 1-DEHYDROGENASE"/>
    <property type="match status" value="1"/>
</dbReference>
<dbReference type="PANTHER" id="PTHR43312:SF2">
    <property type="entry name" value="OXIDOREDUCTASE"/>
    <property type="match status" value="1"/>
</dbReference>
<dbReference type="EMBL" id="CP073041">
    <property type="protein sequence ID" value="UXE61532.1"/>
    <property type="molecule type" value="Genomic_DNA"/>
</dbReference>
<evidence type="ECO:0000256" key="2">
    <source>
        <dbReference type="ARBA" id="ARBA00023004"/>
    </source>
</evidence>
<reference evidence="5" key="1">
    <citation type="submission" date="2021-04" db="EMBL/GenBank/DDBJ databases">
        <title>Genome sequence of Woronichinia naegeliana from Washington state freshwater lake bloom.</title>
        <authorList>
            <person name="Dreher T.W."/>
        </authorList>
    </citation>
    <scope>NUCLEOTIDE SEQUENCE</scope>
    <source>
        <strain evidence="5">WA131</strain>
    </source>
</reference>
<dbReference type="GO" id="GO:0016491">
    <property type="term" value="F:oxidoreductase activity"/>
    <property type="evidence" value="ECO:0007669"/>
    <property type="project" value="InterPro"/>
</dbReference>
<dbReference type="SUPFAM" id="SSF46548">
    <property type="entry name" value="alpha-helical ferredoxin"/>
    <property type="match status" value="1"/>
</dbReference>
<organism evidence="5">
    <name type="scientific">Woronichinia naegeliana WA131</name>
    <dbReference type="NCBI Taxonomy" id="2824559"/>
    <lineage>
        <taxon>Bacteria</taxon>
        <taxon>Bacillati</taxon>
        <taxon>Cyanobacteriota</taxon>
        <taxon>Cyanophyceae</taxon>
        <taxon>Synechococcales</taxon>
        <taxon>Coelosphaeriaceae</taxon>
        <taxon>Woronichinia</taxon>
    </lineage>
</organism>
<evidence type="ECO:0000259" key="4">
    <source>
        <dbReference type="PROSITE" id="PS51379"/>
    </source>
</evidence>
<dbReference type="InterPro" id="IPR020471">
    <property type="entry name" value="AKR"/>
</dbReference>
<dbReference type="InterPro" id="IPR017896">
    <property type="entry name" value="4Fe4S_Fe-S-bd"/>
</dbReference>
<feature type="domain" description="4Fe-4S ferredoxin-type" evidence="4">
    <location>
        <begin position="327"/>
        <end position="358"/>
    </location>
</feature>
<keyword evidence="1" id="KW-0479">Metal-binding</keyword>
<dbReference type="InterPro" id="IPR036812">
    <property type="entry name" value="NAD(P)_OxRdtase_dom_sf"/>
</dbReference>
<keyword evidence="2" id="KW-0408">Iron</keyword>
<dbReference type="Proteomes" id="UP001065613">
    <property type="component" value="Chromosome"/>
</dbReference>
<dbReference type="KEGG" id="wna:KA717_00490"/>
<evidence type="ECO:0000256" key="3">
    <source>
        <dbReference type="ARBA" id="ARBA00023014"/>
    </source>
</evidence>
<evidence type="ECO:0000313" key="5">
    <source>
        <dbReference type="EMBL" id="UXE61532.1"/>
    </source>
</evidence>
<name>A0A977KX63_9CYAN</name>
<sequence length="374" mass="42714">MRYRSFGKTGLPLSVFSLGTMRCLQSELMMATTVQTAIAAGINHIETARDYGQSELYLGKVLKQIPREKYYLTSKICPTATAQAMTEAIDQSLQRLQVDYLDNLALHGLNTEQHFQLITDPTGCWAAIEQALKQGKIKHIGFSTHAPLELVLKLINTDKFEFINLHYYYFFPRHAPAIALAHQKNLGIFIISPADKGGQLYTPPERLQQLCSPLTPLALNYRFLLSDRRITTLSVGPACPQELTEPLQMADQDHPLTSLETSIFERLEQQLEQNLGSDRCHQCYQCLPCPENINIPEILRLRNQAIAYDMIAFGQYRYQMFEQAGHWFPGRRGDRCSDCGDCLPRCPHHLNIPDLLRDSHNRLKGSPRRRLWEN</sequence>
<keyword evidence="3" id="KW-0411">Iron-sulfur</keyword>
<dbReference type="SUPFAM" id="SSF51430">
    <property type="entry name" value="NAD(P)-linked oxidoreductase"/>
    <property type="match status" value="1"/>
</dbReference>
<dbReference type="CDD" id="cd19096">
    <property type="entry name" value="AKR_Fe-S_oxidoreductase"/>
    <property type="match status" value="1"/>
</dbReference>
<dbReference type="AlphaFoldDB" id="A0A977KX63"/>
<protein>
    <submittedName>
        <fullName evidence="5">Aldo/keto reductase</fullName>
    </submittedName>
</protein>
<dbReference type="InterPro" id="IPR017900">
    <property type="entry name" value="4Fe4S_Fe_S_CS"/>
</dbReference>
<dbReference type="GO" id="GO:0051536">
    <property type="term" value="F:iron-sulfur cluster binding"/>
    <property type="evidence" value="ECO:0007669"/>
    <property type="project" value="UniProtKB-KW"/>
</dbReference>